<proteinExistence type="predicted"/>
<dbReference type="EMBL" id="CP086395">
    <property type="protein sequence ID" value="USJ20313.1"/>
    <property type="molecule type" value="Genomic_DNA"/>
</dbReference>
<dbReference type="AlphaFoldDB" id="A0A9Q8Y1I2"/>
<dbReference type="KEGG" id="lfo:LMK00_11030"/>
<evidence type="ECO:0000256" key="1">
    <source>
        <dbReference type="SAM" id="Phobius"/>
    </source>
</evidence>
<dbReference type="Proteomes" id="UP001056730">
    <property type="component" value="Chromosome"/>
</dbReference>
<dbReference type="RefSeq" id="WP_252170070.1">
    <property type="nucleotide sequence ID" value="NZ_CP086395.1"/>
</dbReference>
<gene>
    <name evidence="2" type="ORF">LMK00_11030</name>
</gene>
<protein>
    <submittedName>
        <fullName evidence="2">Uncharacterized protein</fullName>
    </submittedName>
</protein>
<keyword evidence="1" id="KW-0812">Transmembrane</keyword>
<evidence type="ECO:0000313" key="3">
    <source>
        <dbReference type="Proteomes" id="UP001056730"/>
    </source>
</evidence>
<keyword evidence="1" id="KW-0472">Membrane</keyword>
<organism evidence="2 3">
    <name type="scientific">Lactococcus formosensis</name>
    <dbReference type="NCBI Taxonomy" id="1281486"/>
    <lineage>
        <taxon>Bacteria</taxon>
        <taxon>Bacillati</taxon>
        <taxon>Bacillota</taxon>
        <taxon>Bacilli</taxon>
        <taxon>Lactobacillales</taxon>
        <taxon>Streptococcaceae</taxon>
        <taxon>Lactococcus</taxon>
    </lineage>
</organism>
<name>A0A9Q8Y1I2_9LACT</name>
<feature type="transmembrane region" description="Helical" evidence="1">
    <location>
        <begin position="29"/>
        <end position="48"/>
    </location>
</feature>
<accession>A0A9Q8Y1I2</accession>
<sequence length="49" mass="5617">MNIMDKILIIMLLFNLILSSLKDRDKVGLFLWAAVLVMQILSILSEVLK</sequence>
<reference evidence="2" key="1">
    <citation type="journal article" date="2022" name="Front. Microbiol.">
        <title>Feed Insects as a Reservoir of Granadaene-Producing Lactococci.</title>
        <authorList>
            <person name="Neuzil-Bunesova V."/>
            <person name="Ramirez Garcia A."/>
            <person name="Modrackova N."/>
            <person name="Makovska M."/>
            <person name="Sabolova M."/>
            <person name="Sproer C."/>
            <person name="Bunk B."/>
            <person name="Blom J."/>
            <person name="Schwab C."/>
        </authorList>
    </citation>
    <scope>NUCLEOTIDE SEQUENCE</scope>
    <source>
        <strain evidence="2">I4/6O</strain>
    </source>
</reference>
<keyword evidence="1" id="KW-1133">Transmembrane helix</keyword>
<evidence type="ECO:0000313" key="2">
    <source>
        <dbReference type="EMBL" id="USJ20313.1"/>
    </source>
</evidence>